<dbReference type="RefSeq" id="WP_086971150.1">
    <property type="nucleotide sequence ID" value="NZ_FCOJ02000035.1"/>
</dbReference>
<dbReference type="Proteomes" id="UP000054596">
    <property type="component" value="Unassembled WGS sequence"/>
</dbReference>
<gene>
    <name evidence="1" type="ORF">AWB82_04525</name>
</gene>
<evidence type="ECO:0000313" key="2">
    <source>
        <dbReference type="Proteomes" id="UP000054596"/>
    </source>
</evidence>
<dbReference type="STRING" id="1777143.AWB82_04525"/>
<evidence type="ECO:0000313" key="1">
    <source>
        <dbReference type="EMBL" id="SAK73282.1"/>
    </source>
</evidence>
<comment type="caution">
    <text evidence="1">The sequence shown here is derived from an EMBL/GenBank/DDBJ whole genome shotgun (WGS) entry which is preliminary data.</text>
</comment>
<organism evidence="1 2">
    <name type="scientific">Caballeronia glebae</name>
    <dbReference type="NCBI Taxonomy" id="1777143"/>
    <lineage>
        <taxon>Bacteria</taxon>
        <taxon>Pseudomonadati</taxon>
        <taxon>Pseudomonadota</taxon>
        <taxon>Betaproteobacteria</taxon>
        <taxon>Burkholderiales</taxon>
        <taxon>Burkholderiaceae</taxon>
        <taxon>Caballeronia</taxon>
    </lineage>
</organism>
<proteinExistence type="predicted"/>
<protein>
    <submittedName>
        <fullName evidence="1">Uncharacterized protein</fullName>
    </submittedName>
</protein>
<keyword evidence="2" id="KW-1185">Reference proteome</keyword>
<name>A0A158BT56_9BURK</name>
<dbReference type="AlphaFoldDB" id="A0A158BT56"/>
<dbReference type="EMBL" id="FCOJ02000035">
    <property type="protein sequence ID" value="SAK73282.1"/>
    <property type="molecule type" value="Genomic_DNA"/>
</dbReference>
<reference evidence="1" key="1">
    <citation type="submission" date="2016-01" db="EMBL/GenBank/DDBJ databases">
        <authorList>
            <person name="Peeters C."/>
        </authorList>
    </citation>
    <scope>NUCLEOTIDE SEQUENCE [LARGE SCALE GENOMIC DNA]</scope>
    <source>
        <strain evidence="1">LMG 29325</strain>
    </source>
</reference>
<sequence length="132" mass="14895">MTEPPWQFKDFMDRIISLNPPVEALRTQLLDERARNGKLVSQLRHARRHARDYERLALVYEPVVAQTQSGMAAMAEALSALVNIVLIVQRDAPDDPRLIENLETLLIATRETQSIAQHTTAALEVVLKISDV</sequence>
<accession>A0A158BT56</accession>